<feature type="non-terminal residue" evidence="1">
    <location>
        <position position="1"/>
    </location>
</feature>
<accession>A0A0F8W3X8</accession>
<dbReference type="EMBL" id="LAZR01067519">
    <property type="protein sequence ID" value="KKK51412.1"/>
    <property type="molecule type" value="Genomic_DNA"/>
</dbReference>
<sequence>DESGHPYPERPDSALLRGLRFEERIAGNSSPLEGGLVEAVRAFVREHDPGAEIIPVVLSGFTDSHWFRKAFPECIAYGFSPQRVMTLFESAPLIHAPDERIAIDDLEFSTHFFRELALRLLR</sequence>
<reference evidence="1" key="1">
    <citation type="journal article" date="2015" name="Nature">
        <title>Complex archaea that bridge the gap between prokaryotes and eukaryotes.</title>
        <authorList>
            <person name="Spang A."/>
            <person name="Saw J.H."/>
            <person name="Jorgensen S.L."/>
            <person name="Zaremba-Niedzwiedzka K."/>
            <person name="Martijn J."/>
            <person name="Lind A.E."/>
            <person name="van Eijk R."/>
            <person name="Schleper C."/>
            <person name="Guy L."/>
            <person name="Ettema T.J."/>
        </authorList>
    </citation>
    <scope>NUCLEOTIDE SEQUENCE</scope>
</reference>
<dbReference type="AlphaFoldDB" id="A0A0F8W3X8"/>
<name>A0A0F8W3X8_9ZZZZ</name>
<gene>
    <name evidence="1" type="ORF">LCGC14_3115220</name>
</gene>
<comment type="caution">
    <text evidence="1">The sequence shown here is derived from an EMBL/GenBank/DDBJ whole genome shotgun (WGS) entry which is preliminary data.</text>
</comment>
<dbReference type="SUPFAM" id="SSF53187">
    <property type="entry name" value="Zn-dependent exopeptidases"/>
    <property type="match status" value="1"/>
</dbReference>
<evidence type="ECO:0000313" key="1">
    <source>
        <dbReference type="EMBL" id="KKK51412.1"/>
    </source>
</evidence>
<dbReference type="Gene3D" id="1.10.150.900">
    <property type="match status" value="1"/>
</dbReference>
<protein>
    <recommendedName>
        <fullName evidence="2">Peptidase M20 dimerisation domain-containing protein</fullName>
    </recommendedName>
</protein>
<evidence type="ECO:0008006" key="2">
    <source>
        <dbReference type="Google" id="ProtNLM"/>
    </source>
</evidence>
<organism evidence="1">
    <name type="scientific">marine sediment metagenome</name>
    <dbReference type="NCBI Taxonomy" id="412755"/>
    <lineage>
        <taxon>unclassified sequences</taxon>
        <taxon>metagenomes</taxon>
        <taxon>ecological metagenomes</taxon>
    </lineage>
</organism>
<proteinExistence type="predicted"/>